<organism evidence="5 6">
    <name type="scientific">Thermus thermophilus</name>
    <dbReference type="NCBI Taxonomy" id="274"/>
    <lineage>
        <taxon>Bacteria</taxon>
        <taxon>Thermotogati</taxon>
        <taxon>Deinococcota</taxon>
        <taxon>Deinococci</taxon>
        <taxon>Thermales</taxon>
        <taxon>Thermaceae</taxon>
        <taxon>Thermus</taxon>
    </lineage>
</organism>
<reference evidence="5" key="1">
    <citation type="submission" date="2021-07" db="EMBL/GenBank/DDBJ databases">
        <title>Complete genome sequences of four Thermus thermophilus strains isolated from Arima Hot Spring in Japan.</title>
        <authorList>
            <person name="Tomariguchi N."/>
            <person name="Ueno Y."/>
            <person name="Miyazaki K."/>
        </authorList>
    </citation>
    <scope>NUCLEOTIDE SEQUENCE</scope>
    <source>
        <strain evidence="5">AA1-1</strain>
        <plasmid evidence="5">pAA1-1b</plasmid>
    </source>
</reference>
<dbReference type="PROSITE" id="PS50949">
    <property type="entry name" value="HTH_GNTR"/>
    <property type="match status" value="1"/>
</dbReference>
<dbReference type="Gene3D" id="1.20.120.530">
    <property type="entry name" value="GntR ligand-binding domain-like"/>
    <property type="match status" value="1"/>
</dbReference>
<protein>
    <submittedName>
        <fullName evidence="5">GntR family transcriptional regulator</fullName>
    </submittedName>
</protein>
<dbReference type="SMART" id="SM00895">
    <property type="entry name" value="FCD"/>
    <property type="match status" value="1"/>
</dbReference>
<dbReference type="InterPro" id="IPR011711">
    <property type="entry name" value="GntR_C"/>
</dbReference>
<evidence type="ECO:0000259" key="4">
    <source>
        <dbReference type="PROSITE" id="PS50949"/>
    </source>
</evidence>
<keyword evidence="3" id="KW-0804">Transcription</keyword>
<dbReference type="RefSeq" id="WP_223969204.1">
    <property type="nucleotide sequence ID" value="NZ_AP024927.1"/>
</dbReference>
<dbReference type="SUPFAM" id="SSF48008">
    <property type="entry name" value="GntR ligand-binding domain-like"/>
    <property type="match status" value="1"/>
</dbReference>
<dbReference type="AlphaFoldDB" id="A0AAD1KW63"/>
<evidence type="ECO:0000313" key="5">
    <source>
        <dbReference type="EMBL" id="BCZ88076.1"/>
    </source>
</evidence>
<dbReference type="InterPro" id="IPR036388">
    <property type="entry name" value="WH-like_DNA-bd_sf"/>
</dbReference>
<dbReference type="SMART" id="SM00345">
    <property type="entry name" value="HTH_GNTR"/>
    <property type="match status" value="1"/>
</dbReference>
<dbReference type="Pfam" id="PF00392">
    <property type="entry name" value="GntR"/>
    <property type="match status" value="1"/>
</dbReference>
<geneLocation type="plasmid" evidence="5 6">
    <name>pAA1-1b</name>
</geneLocation>
<dbReference type="SUPFAM" id="SSF46785">
    <property type="entry name" value="Winged helix' DNA-binding domain"/>
    <property type="match status" value="1"/>
</dbReference>
<evidence type="ECO:0000313" key="6">
    <source>
        <dbReference type="Proteomes" id="UP000825379"/>
    </source>
</evidence>
<evidence type="ECO:0000256" key="1">
    <source>
        <dbReference type="ARBA" id="ARBA00023015"/>
    </source>
</evidence>
<feature type="domain" description="HTH gntR-type" evidence="4">
    <location>
        <begin position="18"/>
        <end position="85"/>
    </location>
</feature>
<evidence type="ECO:0000256" key="2">
    <source>
        <dbReference type="ARBA" id="ARBA00023125"/>
    </source>
</evidence>
<keyword evidence="1" id="KW-0805">Transcription regulation</keyword>
<accession>A0AAD1KW63</accession>
<dbReference type="PANTHER" id="PTHR43537:SF5">
    <property type="entry name" value="UXU OPERON TRANSCRIPTIONAL REGULATOR"/>
    <property type="match status" value="1"/>
</dbReference>
<evidence type="ECO:0000256" key="3">
    <source>
        <dbReference type="ARBA" id="ARBA00023163"/>
    </source>
</evidence>
<proteinExistence type="predicted"/>
<dbReference type="InterPro" id="IPR000524">
    <property type="entry name" value="Tscrpt_reg_HTH_GntR"/>
</dbReference>
<dbReference type="InterPro" id="IPR008920">
    <property type="entry name" value="TF_FadR/GntR_C"/>
</dbReference>
<dbReference type="Pfam" id="PF07729">
    <property type="entry name" value="FCD"/>
    <property type="match status" value="1"/>
</dbReference>
<dbReference type="EMBL" id="AP024927">
    <property type="protein sequence ID" value="BCZ88076.1"/>
    <property type="molecule type" value="Genomic_DNA"/>
</dbReference>
<gene>
    <name evidence="5" type="ORF">TthAA11_22580</name>
</gene>
<name>A0AAD1KW63_THETH</name>
<dbReference type="Proteomes" id="UP000825379">
    <property type="component" value="Plasmid pAA1-1b"/>
</dbReference>
<dbReference type="InterPro" id="IPR036390">
    <property type="entry name" value="WH_DNA-bd_sf"/>
</dbReference>
<sequence length="243" mass="27795">MSVEKTLLTKTELVLERSLLADQAYEYIKSLLFKGAFPPGSWLRIEPLAQRLGVSTVPVREALTRLVGDGLLEKLPHQGFRVRAFTRQEVAEIYELRCALEKHAAKLAAQRRTPETLEILEQLHADVLETMPQLSEEAVDSEVLARFRAYNQQFHTQIVAMAGNTQLAETYRNIALKIEYLVGQAAYIPGRAAQALREHERLLQALRLGDEEEAQRIMEAHLQRAMEDLLARWEGIQDRRREV</sequence>
<keyword evidence="5" id="KW-0614">Plasmid</keyword>
<dbReference type="Gene3D" id="1.10.10.10">
    <property type="entry name" value="Winged helix-like DNA-binding domain superfamily/Winged helix DNA-binding domain"/>
    <property type="match status" value="1"/>
</dbReference>
<dbReference type="GO" id="GO:0003677">
    <property type="term" value="F:DNA binding"/>
    <property type="evidence" value="ECO:0007669"/>
    <property type="project" value="UniProtKB-KW"/>
</dbReference>
<dbReference type="GO" id="GO:0003700">
    <property type="term" value="F:DNA-binding transcription factor activity"/>
    <property type="evidence" value="ECO:0007669"/>
    <property type="project" value="InterPro"/>
</dbReference>
<keyword evidence="2" id="KW-0238">DNA-binding</keyword>
<dbReference type="PANTHER" id="PTHR43537">
    <property type="entry name" value="TRANSCRIPTIONAL REGULATOR, GNTR FAMILY"/>
    <property type="match status" value="1"/>
</dbReference>
<dbReference type="CDD" id="cd07377">
    <property type="entry name" value="WHTH_GntR"/>
    <property type="match status" value="1"/>
</dbReference>